<dbReference type="Proteomes" id="UP000229526">
    <property type="component" value="Unassembled WGS sequence"/>
</dbReference>
<gene>
    <name evidence="1" type="ORF">COU11_03610</name>
</gene>
<comment type="caution">
    <text evidence="1">The sequence shown here is derived from an EMBL/GenBank/DDBJ whole genome shotgun (WGS) entry which is preliminary data.</text>
</comment>
<reference evidence="2" key="1">
    <citation type="submission" date="2017-09" db="EMBL/GenBank/DDBJ databases">
        <title>Depth-based differentiation of microbial function through sediment-hosted aquifers and enrichment of novel symbionts in the deep terrestrial subsurface.</title>
        <authorList>
            <person name="Probst A.J."/>
            <person name="Ladd B."/>
            <person name="Jarett J.K."/>
            <person name="Geller-Mcgrath D.E."/>
            <person name="Sieber C.M.K."/>
            <person name="Emerson J.B."/>
            <person name="Anantharaman K."/>
            <person name="Thomas B.C."/>
            <person name="Malmstrom R."/>
            <person name="Stieglmeier M."/>
            <person name="Klingl A."/>
            <person name="Woyke T."/>
            <person name="Ryan C.M."/>
            <person name="Banfield J.F."/>
        </authorList>
    </citation>
    <scope>NUCLEOTIDE SEQUENCE [LARGE SCALE GENOMIC DNA]</scope>
</reference>
<organism evidence="1 2">
    <name type="scientific">Candidatus Harrisonbacteria bacterium CG10_big_fil_rev_8_21_14_0_10_49_15</name>
    <dbReference type="NCBI Taxonomy" id="1974587"/>
    <lineage>
        <taxon>Bacteria</taxon>
        <taxon>Candidatus Harrisoniibacteriota</taxon>
    </lineage>
</organism>
<evidence type="ECO:0000313" key="2">
    <source>
        <dbReference type="Proteomes" id="UP000229526"/>
    </source>
</evidence>
<name>A0A2H0UKH8_9BACT</name>
<dbReference type="AlphaFoldDB" id="A0A2H0UKH8"/>
<sequence length="64" mass="7021">MTQGEILAALRAGKPVFPARSLVLDKTVVLAALRERVAWARSTVAELRASERPVHPAFTGLRIR</sequence>
<protein>
    <submittedName>
        <fullName evidence="1">Uncharacterized protein</fullName>
    </submittedName>
</protein>
<evidence type="ECO:0000313" key="1">
    <source>
        <dbReference type="EMBL" id="PIR86914.1"/>
    </source>
</evidence>
<proteinExistence type="predicted"/>
<dbReference type="EMBL" id="PFBD01000023">
    <property type="protein sequence ID" value="PIR86914.1"/>
    <property type="molecule type" value="Genomic_DNA"/>
</dbReference>
<accession>A0A2H0UKH8</accession>